<dbReference type="EC" id="6.3.4.19" evidence="6"/>
<keyword evidence="3" id="KW-0547">Nucleotide-binding</keyword>
<dbReference type="GO" id="GO:0005737">
    <property type="term" value="C:cytoplasm"/>
    <property type="evidence" value="ECO:0007669"/>
    <property type="project" value="UniProtKB-SubCell"/>
</dbReference>
<evidence type="ECO:0000256" key="7">
    <source>
        <dbReference type="SAM" id="MobiDB-lite"/>
    </source>
</evidence>
<comment type="similarity">
    <text evidence="6">Belongs to the tRNA(Ile)-lysidine synthase family.</text>
</comment>
<name>A0A849ID06_9HYPH</name>
<protein>
    <recommendedName>
        <fullName evidence="6">tRNA(Ile)-lysidine synthase</fullName>
        <ecNumber evidence="6">6.3.4.19</ecNumber>
    </recommendedName>
    <alternativeName>
        <fullName evidence="6">tRNA(Ile)-2-lysyl-cytidine synthase</fullName>
    </alternativeName>
    <alternativeName>
        <fullName evidence="6">tRNA(Ile)-lysidine synthetase</fullName>
    </alternativeName>
</protein>
<dbReference type="InterPro" id="IPR011063">
    <property type="entry name" value="TilS/TtcA_N"/>
</dbReference>
<dbReference type="Pfam" id="PF01171">
    <property type="entry name" value="ATP_bind_3"/>
    <property type="match status" value="1"/>
</dbReference>
<comment type="caution">
    <text evidence="9">The sequence shown here is derived from an EMBL/GenBank/DDBJ whole genome shotgun (WGS) entry which is preliminary data.</text>
</comment>
<gene>
    <name evidence="6 9" type="primary">tilS</name>
    <name evidence="9" type="ORF">HJG44_18225</name>
</gene>
<keyword evidence="1 6" id="KW-0436">Ligase</keyword>
<evidence type="ECO:0000256" key="4">
    <source>
        <dbReference type="ARBA" id="ARBA00022840"/>
    </source>
</evidence>
<accession>A0A849ID06</accession>
<dbReference type="PANTHER" id="PTHR43033:SF1">
    <property type="entry name" value="TRNA(ILE)-LYSIDINE SYNTHASE-RELATED"/>
    <property type="match status" value="1"/>
</dbReference>
<evidence type="ECO:0000256" key="3">
    <source>
        <dbReference type="ARBA" id="ARBA00022741"/>
    </source>
</evidence>
<dbReference type="EMBL" id="JABEPP010000005">
    <property type="protein sequence ID" value="NNM74299.1"/>
    <property type="molecule type" value="Genomic_DNA"/>
</dbReference>
<sequence length="327" mass="34910">MGALAEWARAPGRPPVSVATVDHGLRPGARAEAEAVAELAAKLGLPHAILTWAGPKRRPVSQAAARQARYRLLLEHAREIGASHLVTAHTLDDQAETVLLRLAAGSGLSGLAAMRPRVARGGLQHVRPFLRIPKAGLVAACLARDWPFSEDPSNADPRFARVRWRRAIMPLLAAEGLDAERLARLAARLARADEGLDHAAETALARLALQPGPGARVEMAALAAEPAEIALRVLKRLLEQPRSAAEDEAGGPHLRLERLEECLEALLQAHAAGLPVRRTLAGRLLQLDRTGVLAIVPEPVRRRGRRDAVTPIEVPNPASLGTAPRGA</sequence>
<reference evidence="9 10" key="1">
    <citation type="submission" date="2020-04" db="EMBL/GenBank/DDBJ databases">
        <title>Enterovirga sp. isolate from soil.</title>
        <authorList>
            <person name="Chea S."/>
            <person name="Kim D.-U."/>
        </authorList>
    </citation>
    <scope>NUCLEOTIDE SEQUENCE [LARGE SCALE GENOMIC DNA]</scope>
    <source>
        <strain evidence="9 10">DB1703</strain>
    </source>
</reference>
<dbReference type="SUPFAM" id="SSF52402">
    <property type="entry name" value="Adenine nucleotide alpha hydrolases-like"/>
    <property type="match status" value="1"/>
</dbReference>
<keyword evidence="4" id="KW-0067">ATP-binding</keyword>
<dbReference type="GO" id="GO:0005524">
    <property type="term" value="F:ATP binding"/>
    <property type="evidence" value="ECO:0007669"/>
    <property type="project" value="UniProtKB-KW"/>
</dbReference>
<proteinExistence type="inferred from homology"/>
<evidence type="ECO:0000313" key="9">
    <source>
        <dbReference type="EMBL" id="NNM74299.1"/>
    </source>
</evidence>
<dbReference type="HAMAP" id="MF_01161">
    <property type="entry name" value="tRNA_Ile_lys_synt"/>
    <property type="match status" value="1"/>
</dbReference>
<dbReference type="InterPro" id="IPR014729">
    <property type="entry name" value="Rossmann-like_a/b/a_fold"/>
</dbReference>
<dbReference type="AlphaFoldDB" id="A0A849ID06"/>
<keyword evidence="6" id="KW-0963">Cytoplasm</keyword>
<comment type="subcellular location">
    <subcellularLocation>
        <location evidence="6">Cytoplasm</location>
    </subcellularLocation>
</comment>
<keyword evidence="10" id="KW-1185">Reference proteome</keyword>
<dbReference type="InterPro" id="IPR012795">
    <property type="entry name" value="tRNA_Ile_lys_synt_N"/>
</dbReference>
<dbReference type="GO" id="GO:0032267">
    <property type="term" value="F:tRNA(Ile)-lysidine synthase activity"/>
    <property type="evidence" value="ECO:0007669"/>
    <property type="project" value="UniProtKB-EC"/>
</dbReference>
<comment type="function">
    <text evidence="6">Ligates lysine onto the cytidine present at position 34 of the AUA codon-specific tRNA(Ile) that contains the anticodon CAU, in an ATP-dependent manner. Cytidine is converted to lysidine, thus changing the amino acid specificity of the tRNA from methionine to isoleucine.</text>
</comment>
<evidence type="ECO:0000256" key="5">
    <source>
        <dbReference type="ARBA" id="ARBA00048539"/>
    </source>
</evidence>
<dbReference type="InterPro" id="IPR012094">
    <property type="entry name" value="tRNA_Ile_lys_synt"/>
</dbReference>
<dbReference type="GO" id="GO:0006400">
    <property type="term" value="P:tRNA modification"/>
    <property type="evidence" value="ECO:0007669"/>
    <property type="project" value="UniProtKB-UniRule"/>
</dbReference>
<feature type="region of interest" description="Disordered" evidence="7">
    <location>
        <begin position="304"/>
        <end position="327"/>
    </location>
</feature>
<comment type="catalytic activity">
    <reaction evidence="5 6">
        <text>cytidine(34) in tRNA(Ile2) + L-lysine + ATP = lysidine(34) in tRNA(Ile2) + AMP + diphosphate + H(+)</text>
        <dbReference type="Rhea" id="RHEA:43744"/>
        <dbReference type="Rhea" id="RHEA-COMP:10625"/>
        <dbReference type="Rhea" id="RHEA-COMP:10670"/>
        <dbReference type="ChEBI" id="CHEBI:15378"/>
        <dbReference type="ChEBI" id="CHEBI:30616"/>
        <dbReference type="ChEBI" id="CHEBI:32551"/>
        <dbReference type="ChEBI" id="CHEBI:33019"/>
        <dbReference type="ChEBI" id="CHEBI:82748"/>
        <dbReference type="ChEBI" id="CHEBI:83665"/>
        <dbReference type="ChEBI" id="CHEBI:456215"/>
        <dbReference type="EC" id="6.3.4.19"/>
    </reaction>
</comment>
<evidence type="ECO:0000313" key="10">
    <source>
        <dbReference type="Proteomes" id="UP000564885"/>
    </source>
</evidence>
<feature type="domain" description="tRNA(Ile)-lysidine/2-thiocytidine synthase N-terminal" evidence="8">
    <location>
        <begin position="6"/>
        <end position="166"/>
    </location>
</feature>
<dbReference type="NCBIfam" id="TIGR02432">
    <property type="entry name" value="lysidine_TilS_N"/>
    <property type="match status" value="1"/>
</dbReference>
<organism evidence="9 10">
    <name type="scientific">Enterovirga aerilata</name>
    <dbReference type="NCBI Taxonomy" id="2730920"/>
    <lineage>
        <taxon>Bacteria</taxon>
        <taxon>Pseudomonadati</taxon>
        <taxon>Pseudomonadota</taxon>
        <taxon>Alphaproteobacteria</taxon>
        <taxon>Hyphomicrobiales</taxon>
        <taxon>Methylobacteriaceae</taxon>
        <taxon>Enterovirga</taxon>
    </lineage>
</organism>
<evidence type="ECO:0000256" key="2">
    <source>
        <dbReference type="ARBA" id="ARBA00022694"/>
    </source>
</evidence>
<evidence type="ECO:0000256" key="6">
    <source>
        <dbReference type="HAMAP-Rule" id="MF_01161"/>
    </source>
</evidence>
<keyword evidence="2 6" id="KW-0819">tRNA processing</keyword>
<dbReference type="Proteomes" id="UP000564885">
    <property type="component" value="Unassembled WGS sequence"/>
</dbReference>
<dbReference type="Gene3D" id="3.40.50.620">
    <property type="entry name" value="HUPs"/>
    <property type="match status" value="1"/>
</dbReference>
<comment type="caution">
    <text evidence="6">Lacks conserved residue(s) required for the propagation of feature annotation.</text>
</comment>
<dbReference type="CDD" id="cd01992">
    <property type="entry name" value="TilS_N"/>
    <property type="match status" value="1"/>
</dbReference>
<evidence type="ECO:0000259" key="8">
    <source>
        <dbReference type="Pfam" id="PF01171"/>
    </source>
</evidence>
<evidence type="ECO:0000256" key="1">
    <source>
        <dbReference type="ARBA" id="ARBA00022598"/>
    </source>
</evidence>
<dbReference type="PANTHER" id="PTHR43033">
    <property type="entry name" value="TRNA(ILE)-LYSIDINE SYNTHASE-RELATED"/>
    <property type="match status" value="1"/>
</dbReference>